<sequence>MAPSPIVAATLQTAFLGVVSCVLAQAITAYKSETPLAIDWVPVFQYLVFIIVSTPPNFKWQEFLESSFPAHPEPPKPKKADEKKPSKDSKPAPQAPLSKSNTLIKIVLDQTLAATVNTLLYSTFIRSLRYAMPHAPRITNIIEAAKYWSGPGAIDFVLVDFPLVWEESLEEFPVIFFAGLKLWPLIAVINFTLVKSVQGRNLVGGLAGVAWGVYICLMTAA</sequence>
<dbReference type="Proteomes" id="UP001338125">
    <property type="component" value="Unassembled WGS sequence"/>
</dbReference>
<evidence type="ECO:0000256" key="2">
    <source>
        <dbReference type="ARBA" id="ARBA00006824"/>
    </source>
</evidence>
<comment type="subcellular location">
    <subcellularLocation>
        <location evidence="1">Membrane</location>
        <topology evidence="1">Multi-pass membrane protein</topology>
    </subcellularLocation>
</comment>
<evidence type="ECO:0000256" key="5">
    <source>
        <dbReference type="ARBA" id="ARBA00023136"/>
    </source>
</evidence>
<evidence type="ECO:0000313" key="9">
    <source>
        <dbReference type="Proteomes" id="UP001338125"/>
    </source>
</evidence>
<keyword evidence="3 6" id="KW-0812">Transmembrane</keyword>
<proteinExistence type="inferred from homology"/>
<evidence type="ECO:0000256" key="4">
    <source>
        <dbReference type="ARBA" id="ARBA00022989"/>
    </source>
</evidence>
<gene>
    <name evidence="8" type="ORF">PT974_09292</name>
</gene>
<feature type="transmembrane region" description="Helical" evidence="6">
    <location>
        <begin position="201"/>
        <end position="220"/>
    </location>
</feature>
<organism evidence="8 9">
    <name type="scientific">Cladobotryum mycophilum</name>
    <dbReference type="NCBI Taxonomy" id="491253"/>
    <lineage>
        <taxon>Eukaryota</taxon>
        <taxon>Fungi</taxon>
        <taxon>Dikarya</taxon>
        <taxon>Ascomycota</taxon>
        <taxon>Pezizomycotina</taxon>
        <taxon>Sordariomycetes</taxon>
        <taxon>Hypocreomycetidae</taxon>
        <taxon>Hypocreales</taxon>
        <taxon>Hypocreaceae</taxon>
        <taxon>Cladobotryum</taxon>
    </lineage>
</organism>
<dbReference type="PANTHER" id="PTHR11266">
    <property type="entry name" value="PEROXISOMAL MEMBRANE PROTEIN 2, PXMP2 MPV17"/>
    <property type="match status" value="1"/>
</dbReference>
<dbReference type="PANTHER" id="PTHR11266:SF80">
    <property type="entry name" value="PEROXISOMAL MEMBRANE PROTEIN 2"/>
    <property type="match status" value="1"/>
</dbReference>
<evidence type="ECO:0000256" key="6">
    <source>
        <dbReference type="RuleBase" id="RU363053"/>
    </source>
</evidence>
<evidence type="ECO:0000256" key="3">
    <source>
        <dbReference type="ARBA" id="ARBA00022692"/>
    </source>
</evidence>
<reference evidence="8 9" key="1">
    <citation type="submission" date="2024-01" db="EMBL/GenBank/DDBJ databases">
        <title>Complete genome of Cladobotryum mycophilum ATHUM6906.</title>
        <authorList>
            <person name="Christinaki A.C."/>
            <person name="Myridakis A.I."/>
            <person name="Kouvelis V.N."/>
        </authorList>
    </citation>
    <scope>NUCLEOTIDE SEQUENCE [LARGE SCALE GENOMIC DNA]</scope>
    <source>
        <strain evidence="8 9">ATHUM6906</strain>
    </source>
</reference>
<evidence type="ECO:0000313" key="8">
    <source>
        <dbReference type="EMBL" id="KAK5991016.1"/>
    </source>
</evidence>
<protein>
    <submittedName>
        <fullName evidence="8">Uncharacterized protein</fullName>
    </submittedName>
</protein>
<accession>A0ABR0SFW1</accession>
<feature type="compositionally biased region" description="Basic and acidic residues" evidence="7">
    <location>
        <begin position="73"/>
        <end position="90"/>
    </location>
</feature>
<evidence type="ECO:0000256" key="1">
    <source>
        <dbReference type="ARBA" id="ARBA00004141"/>
    </source>
</evidence>
<feature type="region of interest" description="Disordered" evidence="7">
    <location>
        <begin position="69"/>
        <end position="97"/>
    </location>
</feature>
<name>A0ABR0SFW1_9HYPO</name>
<keyword evidence="5 6" id="KW-0472">Membrane</keyword>
<feature type="transmembrane region" description="Helical" evidence="6">
    <location>
        <begin position="172"/>
        <end position="194"/>
    </location>
</feature>
<dbReference type="EMBL" id="JAVFKD010000014">
    <property type="protein sequence ID" value="KAK5991016.1"/>
    <property type="molecule type" value="Genomic_DNA"/>
</dbReference>
<dbReference type="InterPro" id="IPR007248">
    <property type="entry name" value="Mpv17_PMP22"/>
</dbReference>
<evidence type="ECO:0000256" key="7">
    <source>
        <dbReference type="SAM" id="MobiDB-lite"/>
    </source>
</evidence>
<dbReference type="Pfam" id="PF04117">
    <property type="entry name" value="Mpv17_PMP22"/>
    <property type="match status" value="1"/>
</dbReference>
<keyword evidence="9" id="KW-1185">Reference proteome</keyword>
<comment type="caution">
    <text evidence="8">The sequence shown here is derived from an EMBL/GenBank/DDBJ whole genome shotgun (WGS) entry which is preliminary data.</text>
</comment>
<keyword evidence="4 6" id="KW-1133">Transmembrane helix</keyword>
<comment type="similarity">
    <text evidence="2 6">Belongs to the peroxisomal membrane protein PXMP2/4 family.</text>
</comment>